<feature type="region of interest" description="Disordered" evidence="1">
    <location>
        <begin position="1"/>
        <end position="41"/>
    </location>
</feature>
<accession>A0ABS6TRA5</accession>
<evidence type="ECO:0008006" key="4">
    <source>
        <dbReference type="Google" id="ProtNLM"/>
    </source>
</evidence>
<evidence type="ECO:0000313" key="3">
    <source>
        <dbReference type="Proteomes" id="UP000735541"/>
    </source>
</evidence>
<proteinExistence type="predicted"/>
<organism evidence="2 3">
    <name type="scientific">Streptomyces halstedii</name>
    <dbReference type="NCBI Taxonomy" id="1944"/>
    <lineage>
        <taxon>Bacteria</taxon>
        <taxon>Bacillati</taxon>
        <taxon>Actinomycetota</taxon>
        <taxon>Actinomycetes</taxon>
        <taxon>Kitasatosporales</taxon>
        <taxon>Streptomycetaceae</taxon>
        <taxon>Streptomyces</taxon>
    </lineage>
</organism>
<evidence type="ECO:0000313" key="2">
    <source>
        <dbReference type="EMBL" id="MBV7670691.1"/>
    </source>
</evidence>
<sequence>MLTACGGDDTGSDKPKGPEAASTRAEEGKSQAPAPVGDDESQVLNTIAGKDGIEVVVSSASREPGGFITVKGRVKNGSKQIWAAVGWQGTEQELVSNGASMAGSSLVDQQGKKRYLILRDTDGRCLCTKFEGLQPGTEAPFFAQFPAPPAETTEVDFQIPTMPTATIKISG</sequence>
<dbReference type="Proteomes" id="UP000735541">
    <property type="component" value="Unassembled WGS sequence"/>
</dbReference>
<name>A0ABS6TRA5_STRHA</name>
<evidence type="ECO:0000256" key="1">
    <source>
        <dbReference type="SAM" id="MobiDB-lite"/>
    </source>
</evidence>
<keyword evidence="3" id="KW-1185">Reference proteome</keyword>
<comment type="caution">
    <text evidence="2">The sequence shown here is derived from an EMBL/GenBank/DDBJ whole genome shotgun (WGS) entry which is preliminary data.</text>
</comment>
<reference evidence="2 3" key="1">
    <citation type="submission" date="2021-07" db="EMBL/GenBank/DDBJ databases">
        <title>Sequencing Streptomyces halstedii LGO-A4 genome an citrus endophytic actinomycete.</title>
        <authorList>
            <person name="Samborskyy M."/>
            <person name="Scott N."/>
            <person name="Deglau R."/>
            <person name="Dickens S."/>
            <person name="Oliveira L.G."/>
        </authorList>
    </citation>
    <scope>NUCLEOTIDE SEQUENCE [LARGE SCALE GENOMIC DNA]</scope>
    <source>
        <strain evidence="2 3">LGO-A4</strain>
    </source>
</reference>
<protein>
    <recommendedName>
        <fullName evidence="4">Secreted protein</fullName>
    </recommendedName>
</protein>
<gene>
    <name evidence="2" type="ORF">STHAL_14610</name>
</gene>
<dbReference type="EMBL" id="JAHUVW010000001">
    <property type="protein sequence ID" value="MBV7670691.1"/>
    <property type="molecule type" value="Genomic_DNA"/>
</dbReference>